<name>A0ABV5XT68_ARTRM</name>
<protein>
    <recommendedName>
        <fullName evidence="3">N-acetyltransferase domain-containing protein</fullName>
    </recommendedName>
</protein>
<sequence>MIEPRDLTFKCRLHYKGIPGVDHDPEDYPLRWVVKISTVVHVDDRTDEGEEIDVGEAVFVIVPDAGLIDLLGTLSAVNQELADVAEMLIAKRPDLVDFGLGIGGDLMWISSIEVVPEFRGQKLGHEILRAALRTIGRATTLVVLRAAPLPTNNGAKNHTRENDIAKVSLAKYWKDFGFIPADGDYMVYGDDLDELVGSKRQYWTVPLALPDPR</sequence>
<evidence type="ECO:0000313" key="1">
    <source>
        <dbReference type="EMBL" id="MFB9817951.1"/>
    </source>
</evidence>
<proteinExistence type="predicted"/>
<organism evidence="1 2">
    <name type="scientific">Arthrobacter ramosus</name>
    <dbReference type="NCBI Taxonomy" id="1672"/>
    <lineage>
        <taxon>Bacteria</taxon>
        <taxon>Bacillati</taxon>
        <taxon>Actinomycetota</taxon>
        <taxon>Actinomycetes</taxon>
        <taxon>Micrococcales</taxon>
        <taxon>Micrococcaceae</taxon>
        <taxon>Arthrobacter</taxon>
    </lineage>
</organism>
<dbReference type="EMBL" id="JBHMBC010000002">
    <property type="protein sequence ID" value="MFB9817951.1"/>
    <property type="molecule type" value="Genomic_DNA"/>
</dbReference>
<evidence type="ECO:0008006" key="3">
    <source>
        <dbReference type="Google" id="ProtNLM"/>
    </source>
</evidence>
<keyword evidence="2" id="KW-1185">Reference proteome</keyword>
<evidence type="ECO:0000313" key="2">
    <source>
        <dbReference type="Proteomes" id="UP001589702"/>
    </source>
</evidence>
<dbReference type="SUPFAM" id="SSF55729">
    <property type="entry name" value="Acyl-CoA N-acyltransferases (Nat)"/>
    <property type="match status" value="1"/>
</dbReference>
<dbReference type="Proteomes" id="UP001589702">
    <property type="component" value="Unassembled WGS sequence"/>
</dbReference>
<comment type="caution">
    <text evidence="1">The sequence shown here is derived from an EMBL/GenBank/DDBJ whole genome shotgun (WGS) entry which is preliminary data.</text>
</comment>
<reference evidence="1 2" key="1">
    <citation type="submission" date="2024-09" db="EMBL/GenBank/DDBJ databases">
        <authorList>
            <person name="Sun Q."/>
            <person name="Mori K."/>
        </authorList>
    </citation>
    <scope>NUCLEOTIDE SEQUENCE [LARGE SCALE GENOMIC DNA]</scope>
    <source>
        <strain evidence="1 2">JCM 1334</strain>
    </source>
</reference>
<gene>
    <name evidence="1" type="ORF">ACFFP1_00375</name>
</gene>
<dbReference type="InterPro" id="IPR016181">
    <property type="entry name" value="Acyl_CoA_acyltransferase"/>
</dbReference>
<accession>A0ABV5XT68</accession>